<name>A0ABY0CMY0_9DELT</name>
<comment type="caution">
    <text evidence="1">The sequence shown here is derived from an EMBL/GenBank/DDBJ whole genome shotgun (WGS) entry which is preliminary data.</text>
</comment>
<evidence type="ECO:0000313" key="2">
    <source>
        <dbReference type="Proteomes" id="UP000282926"/>
    </source>
</evidence>
<gene>
    <name evidence="1" type="ORF">EA187_20135</name>
</gene>
<evidence type="ECO:0000313" key="1">
    <source>
        <dbReference type="EMBL" id="RVU40395.1"/>
    </source>
</evidence>
<reference evidence="1 2" key="1">
    <citation type="submission" date="2019-01" db="EMBL/GenBank/DDBJ databases">
        <title>Lujinxingia litoralis gen. nov., sp. nov. and Lujinxingia sediminis gen. nov., sp. nov., new members in the order Bradymonadales, isolated from coastal sediment.</title>
        <authorList>
            <person name="Li C.-M."/>
        </authorList>
    </citation>
    <scope>NUCLEOTIDE SEQUENCE [LARGE SCALE GENOMIC DNA]</scope>
    <source>
        <strain evidence="1 2">SEH01</strain>
    </source>
</reference>
<dbReference type="EMBL" id="SADD01000031">
    <property type="protein sequence ID" value="RVU40395.1"/>
    <property type="molecule type" value="Genomic_DNA"/>
</dbReference>
<sequence>MRFEDFRDFDVFIDEQRGTLAFDRGRVYMLTGIKGKMQGLGERAWVGHDENDPNPSIYLLRSMVGDLFAKVIGFGMLYPSSAGMKYYSEPVSGDEFEAKLVLDNGEHNNEYVVTMGPLDSTFCYLTEISGRFDGGRERIQVVANNHHWQLKVRAAPGKEVRGRARCVYYQQ</sequence>
<protein>
    <submittedName>
        <fullName evidence="1">Uncharacterized protein</fullName>
    </submittedName>
</protein>
<organism evidence="1 2">
    <name type="scientific">Lujinxingia sediminis</name>
    <dbReference type="NCBI Taxonomy" id="2480984"/>
    <lineage>
        <taxon>Bacteria</taxon>
        <taxon>Deltaproteobacteria</taxon>
        <taxon>Bradymonadales</taxon>
        <taxon>Lujinxingiaceae</taxon>
        <taxon>Lujinxingia</taxon>
    </lineage>
</organism>
<proteinExistence type="predicted"/>
<dbReference type="Proteomes" id="UP000282926">
    <property type="component" value="Unassembled WGS sequence"/>
</dbReference>
<accession>A0ABY0CMY0</accession>
<keyword evidence="2" id="KW-1185">Reference proteome</keyword>